<dbReference type="PIRSF" id="PIRSF036389">
    <property type="entry name" value="IOR_B"/>
    <property type="match status" value="1"/>
</dbReference>
<gene>
    <name evidence="2" type="ORF">RMCC_5616</name>
</gene>
<dbReference type="PANTHER" id="PTHR47495">
    <property type="entry name" value="ALDEHYDE DEHYDROGENASE"/>
    <property type="match status" value="1"/>
</dbReference>
<dbReference type="Pfam" id="PF20256">
    <property type="entry name" value="MoCoBD_2"/>
    <property type="match status" value="2"/>
</dbReference>
<protein>
    <submittedName>
        <fullName evidence="2">Aldehyde oxidase and xanthine dehydrogenase, molybdopterin binding protein</fullName>
    </submittedName>
</protein>
<dbReference type="InterPro" id="IPR037165">
    <property type="entry name" value="AldOxase/xan_DH_Mopterin-bd_sf"/>
</dbReference>
<dbReference type="STRING" id="228230.RMCC_5616"/>
<dbReference type="RefSeq" id="WP_201029620.1">
    <property type="nucleotide sequence ID" value="NZ_BCSY01000087.1"/>
</dbReference>
<organism evidence="2 3">
    <name type="scientific">Mycolicibacterium canariasense</name>
    <name type="common">Mycobacterium canariasense</name>
    <dbReference type="NCBI Taxonomy" id="228230"/>
    <lineage>
        <taxon>Bacteria</taxon>
        <taxon>Bacillati</taxon>
        <taxon>Actinomycetota</taxon>
        <taxon>Actinomycetes</taxon>
        <taxon>Mycobacteriales</taxon>
        <taxon>Mycobacteriaceae</taxon>
        <taxon>Mycolicibacterium</taxon>
    </lineage>
</organism>
<dbReference type="EMBL" id="BCSY01000087">
    <property type="protein sequence ID" value="GAS98651.1"/>
    <property type="molecule type" value="Genomic_DNA"/>
</dbReference>
<dbReference type="GO" id="GO:0016491">
    <property type="term" value="F:oxidoreductase activity"/>
    <property type="evidence" value="ECO:0007669"/>
    <property type="project" value="InterPro"/>
</dbReference>
<dbReference type="Gene3D" id="3.90.1170.50">
    <property type="entry name" value="Aldehyde oxidase/xanthine dehydrogenase, a/b hammerhead"/>
    <property type="match status" value="1"/>
</dbReference>
<name>A0A100WI66_MYCCR</name>
<dbReference type="SUPFAM" id="SSF56003">
    <property type="entry name" value="Molybdenum cofactor-binding domain"/>
    <property type="match status" value="2"/>
</dbReference>
<dbReference type="InterPro" id="IPR000674">
    <property type="entry name" value="Ald_Oxase/Xan_DH_a/b"/>
</dbReference>
<reference evidence="3" key="2">
    <citation type="submission" date="2016-02" db="EMBL/GenBank/DDBJ databases">
        <title>Draft genome sequence of five rapidly growing Mycobacterium species.</title>
        <authorList>
            <person name="Katahira K."/>
            <person name="Gotou Y."/>
            <person name="Iida K."/>
            <person name="Ogura Y."/>
            <person name="Hayashi T."/>
        </authorList>
    </citation>
    <scope>NUCLEOTIDE SEQUENCE [LARGE SCALE GENOMIC DNA]</scope>
    <source>
        <strain evidence="3">JCM15298</strain>
    </source>
</reference>
<feature type="domain" description="Aldehyde oxidase/xanthine dehydrogenase a/b hammerhead" evidence="1">
    <location>
        <begin position="155"/>
        <end position="235"/>
    </location>
</feature>
<dbReference type="Gene3D" id="3.30.365.10">
    <property type="entry name" value="Aldehyde oxidase/xanthine dehydrogenase, molybdopterin binding domain"/>
    <property type="match status" value="4"/>
</dbReference>
<proteinExistence type="predicted"/>
<keyword evidence="3" id="KW-1185">Reference proteome</keyword>
<accession>A0A100WI66</accession>
<evidence type="ECO:0000313" key="2">
    <source>
        <dbReference type="EMBL" id="GAS98651.1"/>
    </source>
</evidence>
<dbReference type="Proteomes" id="UP000069443">
    <property type="component" value="Unassembled WGS sequence"/>
</dbReference>
<dbReference type="InterPro" id="IPR052516">
    <property type="entry name" value="N-heterocyclic_Hydroxylase"/>
</dbReference>
<dbReference type="InterPro" id="IPR008274">
    <property type="entry name" value="AldOxase/xan_DH_MoCoBD1"/>
</dbReference>
<comment type="caution">
    <text evidence="2">The sequence shown here is derived from an EMBL/GenBank/DDBJ whole genome shotgun (WGS) entry which is preliminary data.</text>
</comment>
<sequence length="690" mass="73205">MRILPAGVVEVRSGKVELGQGVLTALAQVVAEELDIEVARVRMIGAQTGRSPDEGYTAASMSIQQSGAALRMVAAETRARYIAVAADRWGIAEEAVDIAGGAIVAADGRSTSYWELADDTLLDRKVTGTCEPKEPSSYTLVGTSVPRIDLPALGVGTPRFVHDLSFDGMLYGRVVRPPSRGAVLAGVDTTAVTGTGGIVAVIRDGDFLGIVAEREELAVHAAEVLRTHATWDEHPTLPDEDQLATFLTTAPADTTVLAEEGNIAPGTTAAASHEAVFHRPYLAHAAMGPSCAVAHFTAGDHPTLQVWTHSQGVYVLRRELARALDMDEARITVHHVKGPGCYGHNGADDAAMDAVMMAQAVPERHVQVVWSRADELTWAPFGPAAVVRVAADVDTRGDVLSWRHEIWGSSHNTRPGFVPGIGLLAASHRQGGQEIVAGPEAPLEHGGTAGRNSVPGYAFPAYRVVNHQISTMPLRTSAMRALGAFVNVFAIESVMDDLAAAAGRDPVEYRLSQLRDSRARAVIEAAAQAFGWDTWSPTDSVGRGIGYARYKNSSAYCAVLAEVEAIAEVRVRRLVIAVDAGLVINPDGAINQIEGGAIQATSWALKERVRFDRASVTSDTWESYPILRFSEVPRVAVELMPGAGHPSLGVGETSQGPTAAAIANALYDALGVRVRTLPLTEEHIVAAMPD</sequence>
<dbReference type="AlphaFoldDB" id="A0A100WI66"/>
<dbReference type="PANTHER" id="PTHR47495:SF1">
    <property type="entry name" value="BLL3820 PROTEIN"/>
    <property type="match status" value="1"/>
</dbReference>
<dbReference type="Pfam" id="PF02738">
    <property type="entry name" value="MoCoBD_1"/>
    <property type="match status" value="2"/>
</dbReference>
<reference evidence="3" key="1">
    <citation type="journal article" date="2016" name="Genome Announc.">
        <title>Draft Genome Sequences of Five Rapidly Growing Mycobacterium Species, M. thermoresistibile, M. fortuitum subsp. acetamidolyticum, M. canariasense, M. brisbanense, and M. novocastrense.</title>
        <authorList>
            <person name="Katahira K."/>
            <person name="Ogura Y."/>
            <person name="Gotoh Y."/>
            <person name="Hayashi T."/>
        </authorList>
    </citation>
    <scope>NUCLEOTIDE SEQUENCE [LARGE SCALE GENOMIC DNA]</scope>
    <source>
        <strain evidence="3">JCM15298</strain>
    </source>
</reference>
<dbReference type="SMART" id="SM01008">
    <property type="entry name" value="Ald_Xan_dh_C"/>
    <property type="match status" value="1"/>
</dbReference>
<evidence type="ECO:0000313" key="3">
    <source>
        <dbReference type="Proteomes" id="UP000069443"/>
    </source>
</evidence>
<evidence type="ECO:0000259" key="1">
    <source>
        <dbReference type="SMART" id="SM01008"/>
    </source>
</evidence>
<dbReference type="InterPro" id="IPR046867">
    <property type="entry name" value="AldOxase/xan_DH_MoCoBD2"/>
</dbReference>
<dbReference type="InterPro" id="IPR012368">
    <property type="entry name" value="OxRdtase_Mopterin-bd_su_IorB"/>
</dbReference>